<dbReference type="SMART" id="SM00986">
    <property type="entry name" value="UDG"/>
    <property type="match status" value="1"/>
</dbReference>
<dbReference type="InterPro" id="IPR026353">
    <property type="entry name" value="Hypoxan-DNA_Glyclase"/>
</dbReference>
<dbReference type="STRING" id="1121324.CLIT_11c01390"/>
<dbReference type="EC" id="3.2.2.-" evidence="2"/>
<dbReference type="Pfam" id="PF03167">
    <property type="entry name" value="UDG"/>
    <property type="match status" value="1"/>
</dbReference>
<evidence type="ECO:0000313" key="3">
    <source>
        <dbReference type="Proteomes" id="UP000027946"/>
    </source>
</evidence>
<feature type="domain" description="Uracil-DNA glycosylase-like" evidence="1">
    <location>
        <begin position="8"/>
        <end position="156"/>
    </location>
</feature>
<dbReference type="SMART" id="SM00987">
    <property type="entry name" value="UreE_C"/>
    <property type="match status" value="1"/>
</dbReference>
<dbReference type="GO" id="GO:0016798">
    <property type="term" value="F:hydrolase activity, acting on glycosyl bonds"/>
    <property type="evidence" value="ECO:0007669"/>
    <property type="project" value="UniProtKB-KW"/>
</dbReference>
<dbReference type="Gene3D" id="3.40.470.10">
    <property type="entry name" value="Uracil-DNA glycosylase-like domain"/>
    <property type="match status" value="1"/>
</dbReference>
<organism evidence="2 3">
    <name type="scientific">Peptoclostridium litorale DSM 5388</name>
    <dbReference type="NCBI Taxonomy" id="1121324"/>
    <lineage>
        <taxon>Bacteria</taxon>
        <taxon>Bacillati</taxon>
        <taxon>Bacillota</taxon>
        <taxon>Clostridia</taxon>
        <taxon>Peptostreptococcales</taxon>
        <taxon>Peptoclostridiaceae</taxon>
        <taxon>Peptoclostridium</taxon>
    </lineage>
</organism>
<dbReference type="NCBIfam" id="TIGR04274">
    <property type="entry name" value="hypoxanDNAglyco"/>
    <property type="match status" value="1"/>
</dbReference>
<accession>A0A069RG31</accession>
<proteinExistence type="predicted"/>
<keyword evidence="3" id="KW-1185">Reference proteome</keyword>
<keyword evidence="2" id="KW-0326">Glycosidase</keyword>
<gene>
    <name evidence="2" type="ORF">CLIT_11c01390</name>
</gene>
<dbReference type="Proteomes" id="UP000027946">
    <property type="component" value="Unassembled WGS sequence"/>
</dbReference>
<dbReference type="CDD" id="cd10032">
    <property type="entry name" value="UDG-F6_HDG"/>
    <property type="match status" value="1"/>
</dbReference>
<dbReference type="RefSeq" id="WP_038265522.1">
    <property type="nucleotide sequence ID" value="NZ_FSRH01000002.1"/>
</dbReference>
<dbReference type="InterPro" id="IPR005122">
    <property type="entry name" value="Uracil-DNA_glycosylase-like"/>
</dbReference>
<dbReference type="InterPro" id="IPR036895">
    <property type="entry name" value="Uracil-DNA_glycosylase-like_sf"/>
</dbReference>
<evidence type="ECO:0000259" key="1">
    <source>
        <dbReference type="SMART" id="SM00986"/>
    </source>
</evidence>
<dbReference type="SUPFAM" id="SSF52141">
    <property type="entry name" value="Uracil-DNA glycosylase-like"/>
    <property type="match status" value="1"/>
</dbReference>
<name>A0A069RG31_PEPLI</name>
<comment type="caution">
    <text evidence="2">The sequence shown here is derived from an EMBL/GenBank/DDBJ whole genome shotgun (WGS) entry which is preliminary data.</text>
</comment>
<reference evidence="2 3" key="1">
    <citation type="submission" date="2014-03" db="EMBL/GenBank/DDBJ databases">
        <title>Genome sequence of Clostridium litorale W6, DSM 5388.</title>
        <authorList>
            <person name="Poehlein A."/>
            <person name="Jagirdar A."/>
            <person name="Khonsari B."/>
            <person name="Chibani C.M."/>
            <person name="Gutierrez Gutierrez D.A."/>
            <person name="Davydova E."/>
            <person name="Alghaithi H.S."/>
            <person name="Nair K.P."/>
            <person name="Dhamotharan K."/>
            <person name="Chandran L."/>
            <person name="G W."/>
            <person name="Daniel R."/>
        </authorList>
    </citation>
    <scope>NUCLEOTIDE SEQUENCE [LARGE SCALE GENOMIC DNA]</scope>
    <source>
        <strain evidence="2 3">W6</strain>
    </source>
</reference>
<dbReference type="OrthoDB" id="9799921at2"/>
<dbReference type="EMBL" id="JJMM01000011">
    <property type="protein sequence ID" value="KDR95110.1"/>
    <property type="molecule type" value="Genomic_DNA"/>
</dbReference>
<dbReference type="AlphaFoldDB" id="A0A069RG31"/>
<sequence length="164" mass="19232">MGYVNSFEPAVDENSKILILGSMPGVESLRQYQYYAHRRNAFWKIMFELLEEEYTEDYELRLNMALKNSIALWDVIRVCQREGSLDSNIKDEEANDFNVFFNKYQGIRHVFFNGKKAYDIFGKKVGFDFEGIRFTRLGSTSPAHAVKFEKKMNDWAQIARALNE</sequence>
<dbReference type="eggNOG" id="COG3663">
    <property type="taxonomic scope" value="Bacteria"/>
</dbReference>
<keyword evidence="2" id="KW-0378">Hydrolase</keyword>
<protein>
    <submittedName>
        <fullName evidence="2">Uracil-DNA glycosylase-like protein</fullName>
        <ecNumber evidence="2">3.2.2.-</ecNumber>
    </submittedName>
</protein>
<evidence type="ECO:0000313" key="2">
    <source>
        <dbReference type="EMBL" id="KDR95110.1"/>
    </source>
</evidence>